<evidence type="ECO:0000256" key="1">
    <source>
        <dbReference type="SAM" id="MobiDB-lite"/>
    </source>
</evidence>
<dbReference type="EMBL" id="KB822709">
    <property type="protein sequence ID" value="ETI19777.1"/>
    <property type="molecule type" value="Genomic_DNA"/>
</dbReference>
<organism evidence="2 3">
    <name type="scientific">Cladophialophora carrionii CBS 160.54</name>
    <dbReference type="NCBI Taxonomy" id="1279043"/>
    <lineage>
        <taxon>Eukaryota</taxon>
        <taxon>Fungi</taxon>
        <taxon>Dikarya</taxon>
        <taxon>Ascomycota</taxon>
        <taxon>Pezizomycotina</taxon>
        <taxon>Eurotiomycetes</taxon>
        <taxon>Chaetothyriomycetidae</taxon>
        <taxon>Chaetothyriales</taxon>
        <taxon>Herpotrichiellaceae</taxon>
        <taxon>Cladophialophora</taxon>
    </lineage>
</organism>
<dbReference type="Pfam" id="PF11951">
    <property type="entry name" value="Fungal_trans_2"/>
    <property type="match status" value="1"/>
</dbReference>
<protein>
    <recommendedName>
        <fullName evidence="4">Transcription factor domain-containing protein</fullName>
    </recommendedName>
</protein>
<dbReference type="Proteomes" id="UP000030678">
    <property type="component" value="Unassembled WGS sequence"/>
</dbReference>
<dbReference type="PANTHER" id="PTHR37540:SF5">
    <property type="entry name" value="TRANSCRIPTION FACTOR DOMAIN-CONTAINING PROTEIN"/>
    <property type="match status" value="1"/>
</dbReference>
<feature type="compositionally biased region" description="Low complexity" evidence="1">
    <location>
        <begin position="38"/>
        <end position="49"/>
    </location>
</feature>
<evidence type="ECO:0000313" key="3">
    <source>
        <dbReference type="Proteomes" id="UP000030678"/>
    </source>
</evidence>
<evidence type="ECO:0008006" key="4">
    <source>
        <dbReference type="Google" id="ProtNLM"/>
    </source>
</evidence>
<evidence type="ECO:0000313" key="2">
    <source>
        <dbReference type="EMBL" id="ETI19777.1"/>
    </source>
</evidence>
<dbReference type="AlphaFoldDB" id="V9D1B5"/>
<dbReference type="GeneID" id="19987283"/>
<dbReference type="InterPro" id="IPR021858">
    <property type="entry name" value="Fun_TF"/>
</dbReference>
<dbReference type="PANTHER" id="PTHR37540">
    <property type="entry name" value="TRANSCRIPTION FACTOR (ACR-2), PUTATIVE-RELATED-RELATED"/>
    <property type="match status" value="1"/>
</dbReference>
<dbReference type="OrthoDB" id="5620at2759"/>
<reference evidence="2 3" key="1">
    <citation type="submission" date="2013-03" db="EMBL/GenBank/DDBJ databases">
        <title>The Genome Sequence of Cladophialophora carrionii CBS 160.54.</title>
        <authorList>
            <consortium name="The Broad Institute Genomics Platform"/>
            <person name="Cuomo C."/>
            <person name="de Hoog S."/>
            <person name="Gorbushina A."/>
            <person name="Walker B."/>
            <person name="Young S.K."/>
            <person name="Zeng Q."/>
            <person name="Gargeya S."/>
            <person name="Fitzgerald M."/>
            <person name="Haas B."/>
            <person name="Abouelleil A."/>
            <person name="Allen A.W."/>
            <person name="Alvarado L."/>
            <person name="Arachchi H.M."/>
            <person name="Berlin A.M."/>
            <person name="Chapman S.B."/>
            <person name="Gainer-Dewar J."/>
            <person name="Goldberg J."/>
            <person name="Griggs A."/>
            <person name="Gujja S."/>
            <person name="Hansen M."/>
            <person name="Howarth C."/>
            <person name="Imamovic A."/>
            <person name="Ireland A."/>
            <person name="Larimer J."/>
            <person name="McCowan C."/>
            <person name="Murphy C."/>
            <person name="Pearson M."/>
            <person name="Poon T.W."/>
            <person name="Priest M."/>
            <person name="Roberts A."/>
            <person name="Saif S."/>
            <person name="Shea T."/>
            <person name="Sisk P."/>
            <person name="Sykes S."/>
            <person name="Wortman J."/>
            <person name="Nusbaum C."/>
            <person name="Birren B."/>
        </authorList>
    </citation>
    <scope>NUCLEOTIDE SEQUENCE [LARGE SCALE GENOMIC DNA]</scope>
    <source>
        <strain evidence="2 3">CBS 160.54</strain>
    </source>
</reference>
<name>V9D1B5_9EURO</name>
<dbReference type="RefSeq" id="XP_008731319.1">
    <property type="nucleotide sequence ID" value="XM_008733097.1"/>
</dbReference>
<sequence length="476" mass="53002">MDKKNPNWGSVRSKLTQEGYMYRMKLGNPPTGSDKHSSQQPPSSSISSSKVQLGLPAGDHAPRPVPSSVLDPDRAAVELRTISGLLVQLNLGRAFRSDHHLDPNAAIEFLSRCFAPFVIHRRNKSIGFEPGDFLDPVMLEDNMLAQALVVWTSEMRDRFSPEPGSAGELLLAHRSTVLRELRERISSSERCTSDPVMWTILMLAATELVQDNMQAMGTHLGALRHIIYLRGGVNSTSSSERVKLILLQFERFLNYRQFDHVRSAGFGDASSVAEQHTHCPFSPEFKDRMAKLPPGFAEISGVCPMNLQILSLIERIHQWNQQLADIAQVGQEGEANQSIADAMSFDSFRAFDLLQQGRLGAIERLLALGLCAFCIYMNGQIVYSVMEWALRLHCMAQVTKQMDPFEEDARRSMIWVATVLMATGGNGSPSWQLGGRIIRACRGAHSLLQAIAQRNQRSYFWHADLTEKLMAAALPG</sequence>
<feature type="region of interest" description="Disordered" evidence="1">
    <location>
        <begin position="19"/>
        <end position="69"/>
    </location>
</feature>
<proteinExistence type="predicted"/>
<accession>V9D1B5</accession>
<gene>
    <name evidence="2" type="ORF">G647_08790</name>
</gene>
<dbReference type="VEuPathDB" id="FungiDB:G647_08790"/>
<dbReference type="HOGENOM" id="CLU_032227_4_0_1"/>